<comment type="caution">
    <text evidence="1">The sequence shown here is derived from an EMBL/GenBank/DDBJ whole genome shotgun (WGS) entry which is preliminary data.</text>
</comment>
<organism evidence="1 2">
    <name type="scientific">Prunus dulcis</name>
    <name type="common">Almond</name>
    <name type="synonym">Amygdalus dulcis</name>
    <dbReference type="NCBI Taxonomy" id="3755"/>
    <lineage>
        <taxon>Eukaryota</taxon>
        <taxon>Viridiplantae</taxon>
        <taxon>Streptophyta</taxon>
        <taxon>Embryophyta</taxon>
        <taxon>Tracheophyta</taxon>
        <taxon>Spermatophyta</taxon>
        <taxon>Magnoliopsida</taxon>
        <taxon>eudicotyledons</taxon>
        <taxon>Gunneridae</taxon>
        <taxon>Pentapetalae</taxon>
        <taxon>rosids</taxon>
        <taxon>fabids</taxon>
        <taxon>Rosales</taxon>
        <taxon>Rosaceae</taxon>
        <taxon>Amygdaloideae</taxon>
        <taxon>Amygdaleae</taxon>
        <taxon>Prunus</taxon>
    </lineage>
</organism>
<accession>A0AAD5F7G7</accession>
<gene>
    <name evidence="1" type="ORF">L3X38_009042</name>
</gene>
<evidence type="ECO:0000313" key="2">
    <source>
        <dbReference type="Proteomes" id="UP001054821"/>
    </source>
</evidence>
<evidence type="ECO:0000313" key="1">
    <source>
        <dbReference type="EMBL" id="KAI5356147.1"/>
    </source>
</evidence>
<proteinExistence type="predicted"/>
<sequence>MEKEESTSPFSLGLGGGDGGVTTVIHRFKPVEIVAGIRGFQSGKLVVLVRGFTMSRTGPVSRPGWSDVAAVLWFPSR</sequence>
<dbReference type="AlphaFoldDB" id="A0AAD5F7G7"/>
<name>A0AAD5F7G7_PRUDU</name>
<keyword evidence="2" id="KW-1185">Reference proteome</keyword>
<dbReference type="Proteomes" id="UP001054821">
    <property type="component" value="Chromosome 1"/>
</dbReference>
<dbReference type="EMBL" id="JAJFAZ020000001">
    <property type="protein sequence ID" value="KAI5356147.1"/>
    <property type="molecule type" value="Genomic_DNA"/>
</dbReference>
<reference evidence="1 2" key="1">
    <citation type="journal article" date="2022" name="G3 (Bethesda)">
        <title>Whole-genome sequence and methylome profiling of the almond [Prunus dulcis (Mill.) D.A. Webb] cultivar 'Nonpareil'.</title>
        <authorList>
            <person name="D'Amico-Willman K.M."/>
            <person name="Ouma W.Z."/>
            <person name="Meulia T."/>
            <person name="Sideli G.M."/>
            <person name="Gradziel T.M."/>
            <person name="Fresnedo-Ramirez J."/>
        </authorList>
    </citation>
    <scope>NUCLEOTIDE SEQUENCE [LARGE SCALE GENOMIC DNA]</scope>
    <source>
        <strain evidence="1">Clone GOH B32 T37-40</strain>
    </source>
</reference>
<protein>
    <submittedName>
        <fullName evidence="1">Uncharacterized protein</fullName>
    </submittedName>
</protein>